<evidence type="ECO:0008006" key="4">
    <source>
        <dbReference type="Google" id="ProtNLM"/>
    </source>
</evidence>
<gene>
    <name evidence="2" type="ORF">HNQ93_003072</name>
</gene>
<dbReference type="Proteomes" id="UP000532746">
    <property type="component" value="Unassembled WGS sequence"/>
</dbReference>
<dbReference type="EMBL" id="JACHGG010000004">
    <property type="protein sequence ID" value="MBB6060206.1"/>
    <property type="molecule type" value="Genomic_DNA"/>
</dbReference>
<dbReference type="AlphaFoldDB" id="A0A7W9T2F5"/>
<sequence length="200" mass="21260">MLKTYCLLALGFIVCTANTALSQTTKGTRVLGLSAGNITYQKNGGYRQISGQLSPSIGTFVANNVALGIAVPVGYSSVKSPYGPRNIQRNLELGLLPWLRYYLPSTSPHRLFGELSAGGVLNSYRTKADSYTYKNSSVSLLASLGVGYSYFITPNVGLEALAKYATNSGNSTAFGKGYFDINLGFRVYLPKGGAATVPAE</sequence>
<evidence type="ECO:0000256" key="1">
    <source>
        <dbReference type="SAM" id="SignalP"/>
    </source>
</evidence>
<keyword evidence="3" id="KW-1185">Reference proteome</keyword>
<dbReference type="Gene3D" id="2.40.160.20">
    <property type="match status" value="1"/>
</dbReference>
<keyword evidence="1" id="KW-0732">Signal</keyword>
<organism evidence="2 3">
    <name type="scientific">Hymenobacter luteus</name>
    <dbReference type="NCBI Taxonomy" id="1411122"/>
    <lineage>
        <taxon>Bacteria</taxon>
        <taxon>Pseudomonadati</taxon>
        <taxon>Bacteroidota</taxon>
        <taxon>Cytophagia</taxon>
        <taxon>Cytophagales</taxon>
        <taxon>Hymenobacteraceae</taxon>
        <taxon>Hymenobacter</taxon>
    </lineage>
</organism>
<name>A0A7W9T2F5_9BACT</name>
<proteinExistence type="predicted"/>
<dbReference type="SUPFAM" id="SSF56925">
    <property type="entry name" value="OMPA-like"/>
    <property type="match status" value="1"/>
</dbReference>
<dbReference type="RefSeq" id="WP_183404316.1">
    <property type="nucleotide sequence ID" value="NZ_JACHGG010000004.1"/>
</dbReference>
<feature type="signal peptide" evidence="1">
    <location>
        <begin position="1"/>
        <end position="22"/>
    </location>
</feature>
<reference evidence="2 3" key="1">
    <citation type="submission" date="2020-08" db="EMBL/GenBank/DDBJ databases">
        <title>Genomic Encyclopedia of Type Strains, Phase IV (KMG-IV): sequencing the most valuable type-strain genomes for metagenomic binning, comparative biology and taxonomic classification.</title>
        <authorList>
            <person name="Goeker M."/>
        </authorList>
    </citation>
    <scope>NUCLEOTIDE SEQUENCE [LARGE SCALE GENOMIC DNA]</scope>
    <source>
        <strain evidence="2 3">DSM 26718</strain>
    </source>
</reference>
<accession>A0A7W9T2F5</accession>
<evidence type="ECO:0000313" key="3">
    <source>
        <dbReference type="Proteomes" id="UP000532746"/>
    </source>
</evidence>
<dbReference type="InterPro" id="IPR011250">
    <property type="entry name" value="OMP/PagP_B-barrel"/>
</dbReference>
<protein>
    <recommendedName>
        <fullName evidence="4">Outer membrane protein beta-barrel domain-containing protein</fullName>
    </recommendedName>
</protein>
<comment type="caution">
    <text evidence="2">The sequence shown here is derived from an EMBL/GenBank/DDBJ whole genome shotgun (WGS) entry which is preliminary data.</text>
</comment>
<feature type="chain" id="PRO_5031250276" description="Outer membrane protein beta-barrel domain-containing protein" evidence="1">
    <location>
        <begin position="23"/>
        <end position="200"/>
    </location>
</feature>
<evidence type="ECO:0000313" key="2">
    <source>
        <dbReference type="EMBL" id="MBB6060206.1"/>
    </source>
</evidence>